<comment type="caution">
    <text evidence="1">The sequence shown here is derived from an EMBL/GenBank/DDBJ whole genome shotgun (WGS) entry which is preliminary data.</text>
</comment>
<sequence>MWRIGSFFAFEEEEEEQKQEEEEEGSRRCWQRDKAHSTLFSLLATPSAKGLNDPTICFHEAYVSPLLKQSC</sequence>
<name>A0A834NUZ2_VESGE</name>
<organism evidence="1 2">
    <name type="scientific">Vespula germanica</name>
    <name type="common">German yellow jacket</name>
    <name type="synonym">Paravespula germanica</name>
    <dbReference type="NCBI Taxonomy" id="30212"/>
    <lineage>
        <taxon>Eukaryota</taxon>
        <taxon>Metazoa</taxon>
        <taxon>Ecdysozoa</taxon>
        <taxon>Arthropoda</taxon>
        <taxon>Hexapoda</taxon>
        <taxon>Insecta</taxon>
        <taxon>Pterygota</taxon>
        <taxon>Neoptera</taxon>
        <taxon>Endopterygota</taxon>
        <taxon>Hymenoptera</taxon>
        <taxon>Apocrita</taxon>
        <taxon>Aculeata</taxon>
        <taxon>Vespoidea</taxon>
        <taxon>Vespidae</taxon>
        <taxon>Vespinae</taxon>
        <taxon>Vespula</taxon>
    </lineage>
</organism>
<evidence type="ECO:0000313" key="1">
    <source>
        <dbReference type="EMBL" id="KAF7418538.1"/>
    </source>
</evidence>
<reference evidence="1" key="1">
    <citation type="journal article" date="2020" name="G3 (Bethesda)">
        <title>High-Quality Assemblies for Three Invasive Social Wasps from the &lt;i&gt;Vespula&lt;/i&gt; Genus.</title>
        <authorList>
            <person name="Harrop T.W.R."/>
            <person name="Guhlin J."/>
            <person name="McLaughlin G.M."/>
            <person name="Permina E."/>
            <person name="Stockwell P."/>
            <person name="Gilligan J."/>
            <person name="Le Lec M.F."/>
            <person name="Gruber M.A.M."/>
            <person name="Quinn O."/>
            <person name="Lovegrove M."/>
            <person name="Duncan E.J."/>
            <person name="Remnant E.J."/>
            <person name="Van Eeckhoven J."/>
            <person name="Graham B."/>
            <person name="Knapp R.A."/>
            <person name="Langford K.W."/>
            <person name="Kronenberg Z."/>
            <person name="Press M.O."/>
            <person name="Eacker S.M."/>
            <person name="Wilson-Rankin E.E."/>
            <person name="Purcell J."/>
            <person name="Lester P.J."/>
            <person name="Dearden P.K."/>
        </authorList>
    </citation>
    <scope>NUCLEOTIDE SEQUENCE</scope>
    <source>
        <strain evidence="1">Linc-1</strain>
    </source>
</reference>
<dbReference type="EMBL" id="JACSDZ010000001">
    <property type="protein sequence ID" value="KAF7418538.1"/>
    <property type="molecule type" value="Genomic_DNA"/>
</dbReference>
<protein>
    <submittedName>
        <fullName evidence="1">Uncharacterized protein</fullName>
    </submittedName>
</protein>
<dbReference type="AlphaFoldDB" id="A0A834NUZ2"/>
<dbReference type="Proteomes" id="UP000617340">
    <property type="component" value="Unassembled WGS sequence"/>
</dbReference>
<proteinExistence type="predicted"/>
<evidence type="ECO:0000313" key="2">
    <source>
        <dbReference type="Proteomes" id="UP000617340"/>
    </source>
</evidence>
<keyword evidence="2" id="KW-1185">Reference proteome</keyword>
<gene>
    <name evidence="1" type="ORF">HZH68_001191</name>
</gene>
<accession>A0A834NUZ2</accession>